<keyword evidence="1" id="KW-0812">Transmembrane</keyword>
<evidence type="ECO:0000313" key="2">
    <source>
        <dbReference type="EMBL" id="MBF7956221.1"/>
    </source>
</evidence>
<evidence type="ECO:0000256" key="1">
    <source>
        <dbReference type="SAM" id="Phobius"/>
    </source>
</evidence>
<accession>A0ABS0DQQ4</accession>
<reference evidence="2 3" key="1">
    <citation type="submission" date="2020-11" db="EMBL/GenBank/DDBJ databases">
        <title>Taxonomic investigation of Rahnella spp.</title>
        <authorList>
            <person name="Lee S.D."/>
        </authorList>
    </citation>
    <scope>NUCLEOTIDE SEQUENCE [LARGE SCALE GENOMIC DNA]</scope>
    <source>
        <strain evidence="2 3">SAP-10</strain>
    </source>
</reference>
<keyword evidence="1" id="KW-1133">Transmembrane helix</keyword>
<feature type="transmembrane region" description="Helical" evidence="1">
    <location>
        <begin position="131"/>
        <end position="148"/>
    </location>
</feature>
<proteinExistence type="predicted"/>
<name>A0ABS0DQQ4_9GAMM</name>
<comment type="caution">
    <text evidence="2">The sequence shown here is derived from an EMBL/GenBank/DDBJ whole genome shotgun (WGS) entry which is preliminary data.</text>
</comment>
<evidence type="ECO:0008006" key="4">
    <source>
        <dbReference type="Google" id="ProtNLM"/>
    </source>
</evidence>
<protein>
    <recommendedName>
        <fullName evidence="4">ABC transmembrane type-1 domain-containing protein</fullName>
    </recommendedName>
</protein>
<dbReference type="RefSeq" id="WP_195817304.1">
    <property type="nucleotide sequence ID" value="NZ_JADOBH010000002.1"/>
</dbReference>
<gene>
    <name evidence="2" type="ORF">IV431_11710</name>
</gene>
<organism evidence="2 3">
    <name type="scientific">Rahnella victoriana</name>
    <dbReference type="NCBI Taxonomy" id="1510570"/>
    <lineage>
        <taxon>Bacteria</taxon>
        <taxon>Pseudomonadati</taxon>
        <taxon>Pseudomonadota</taxon>
        <taxon>Gammaproteobacteria</taxon>
        <taxon>Enterobacterales</taxon>
        <taxon>Yersiniaceae</taxon>
        <taxon>Rahnella</taxon>
    </lineage>
</organism>
<keyword evidence="1" id="KW-0472">Membrane</keyword>
<dbReference type="EMBL" id="JADOBH010000002">
    <property type="protein sequence ID" value="MBF7956221.1"/>
    <property type="molecule type" value="Genomic_DNA"/>
</dbReference>
<dbReference type="Proteomes" id="UP000600307">
    <property type="component" value="Unassembled WGS sequence"/>
</dbReference>
<feature type="transmembrane region" description="Helical" evidence="1">
    <location>
        <begin position="47"/>
        <end position="70"/>
    </location>
</feature>
<evidence type="ECO:0000313" key="3">
    <source>
        <dbReference type="Proteomes" id="UP000600307"/>
    </source>
</evidence>
<feature type="transmembrane region" description="Helical" evidence="1">
    <location>
        <begin position="154"/>
        <end position="171"/>
    </location>
</feature>
<feature type="transmembrane region" description="Helical" evidence="1">
    <location>
        <begin position="7"/>
        <end position="27"/>
    </location>
</feature>
<keyword evidence="3" id="KW-1185">Reference proteome</keyword>
<sequence>MQFVTALVEYLISGIFSLSWISVLLTHFDKAGFISYMTTYKETLTLIVLPVAYVAGIYVDTTASYILKIISKIITRVKKRFLTETKQSSGEETSKANQKKSISYKRTANIMLNSNDAVIRSMEVYVGRSRIARGMLFNSFIGSISLYIHSQTSIPFILSSLIFLLSIPMYIRLQDLANRFKISTISEITLKNSRLTGSN</sequence>